<protein>
    <submittedName>
        <fullName evidence="3">DNA-packaging protein</fullName>
    </submittedName>
</protein>
<dbReference type="Pfam" id="PF03237">
    <property type="entry name" value="Terminase_6N"/>
    <property type="match status" value="1"/>
</dbReference>
<evidence type="ECO:0000259" key="2">
    <source>
        <dbReference type="Pfam" id="PF17289"/>
    </source>
</evidence>
<dbReference type="RefSeq" id="WP_200972947.1">
    <property type="nucleotide sequence ID" value="NZ_CP065592.1"/>
</dbReference>
<dbReference type="InterPro" id="IPR035421">
    <property type="entry name" value="Terminase_6C"/>
</dbReference>
<reference evidence="3 4" key="1">
    <citation type="submission" date="2020-11" db="EMBL/GenBank/DDBJ databases">
        <title>Genome seq and assembly of Sphingosinicella sp.</title>
        <authorList>
            <person name="Chhetri G."/>
        </authorList>
    </citation>
    <scope>NUCLEOTIDE SEQUENCE [LARGE SCALE GENOMIC DNA]</scope>
    <source>
        <strain evidence="3 4">UDD2</strain>
    </source>
</reference>
<sequence length="442" mass="46979">MSGGDGLQEVIEALTDAEEDDHRWIVTRLTEPQKRTLNEHWPAWAHDGQIEPPGTWRTWLLMAGRGFGKTRAGAEWVCALARDHGDARIALVGGTAEDVRKVMIEGQSGVLAVAGTGERPRWESANGRLVFPSGAEAAIYSGGAPEKLRGPEHHFAWCDELAKWRFPDQAWSNLQLGLRLGERPRTLITTTPRPVRLIRELAAGGEGVAVHRGKTGENANLPPAFVKAMMRAYAGTRLGRQELDGELIDDVEGALWTRALIDACKVGDKPAGEWRRVVIGVDPPASAEGDACGIVAVGLGMDDAAYVIGDHSVQGARPEGWARAVAGAAARHGADRVIAEANNGGQMVESVLRAAETGLPVKLVHASRGKVARAEPVAALFETGRARFVGAFPDLEDELAGLVAGGGYQGPGRSPDRADALVWAMTELMLGKGAGAPSVRSL</sequence>
<evidence type="ECO:0000313" key="3">
    <source>
        <dbReference type="EMBL" id="QPQ56087.1"/>
    </source>
</evidence>
<keyword evidence="1" id="KW-1188">Viral release from host cell</keyword>
<dbReference type="EMBL" id="CP065592">
    <property type="protein sequence ID" value="QPQ56087.1"/>
    <property type="molecule type" value="Genomic_DNA"/>
</dbReference>
<evidence type="ECO:0000313" key="4">
    <source>
        <dbReference type="Proteomes" id="UP000594873"/>
    </source>
</evidence>
<gene>
    <name evidence="3" type="ORF">IC614_05825</name>
</gene>
<dbReference type="InterPro" id="IPR027417">
    <property type="entry name" value="P-loop_NTPase"/>
</dbReference>
<feature type="domain" description="Terminase large subunit gp17-like C-terminal" evidence="2">
    <location>
        <begin position="279"/>
        <end position="426"/>
    </location>
</feature>
<organism evidence="3 4">
    <name type="scientific">Allosphingosinicella flava</name>
    <dbReference type="NCBI Taxonomy" id="2771430"/>
    <lineage>
        <taxon>Bacteria</taxon>
        <taxon>Pseudomonadati</taxon>
        <taxon>Pseudomonadota</taxon>
        <taxon>Alphaproteobacteria</taxon>
        <taxon>Sphingomonadales</taxon>
        <taxon>Sphingomonadaceae</taxon>
        <taxon>Allosphingosinicella</taxon>
    </lineage>
</organism>
<proteinExistence type="predicted"/>
<dbReference type="Proteomes" id="UP000594873">
    <property type="component" value="Chromosome"/>
</dbReference>
<dbReference type="Gene3D" id="3.30.420.240">
    <property type="match status" value="1"/>
</dbReference>
<dbReference type="KEGG" id="sflv:IC614_05825"/>
<name>A0A7T2GLP9_9SPHN</name>
<evidence type="ECO:0000256" key="1">
    <source>
        <dbReference type="ARBA" id="ARBA00022612"/>
    </source>
</evidence>
<accession>A0A7T2GLP9</accession>
<dbReference type="Pfam" id="PF17289">
    <property type="entry name" value="Terminase_6C"/>
    <property type="match status" value="1"/>
</dbReference>
<dbReference type="Gene3D" id="3.40.50.300">
    <property type="entry name" value="P-loop containing nucleotide triphosphate hydrolases"/>
    <property type="match status" value="1"/>
</dbReference>
<dbReference type="AlphaFoldDB" id="A0A7T2GLP9"/>
<keyword evidence="4" id="KW-1185">Reference proteome</keyword>